<feature type="signal peptide" evidence="1">
    <location>
        <begin position="1"/>
        <end position="20"/>
    </location>
</feature>
<proteinExistence type="predicted"/>
<name>A0A835QJU0_VANPL</name>
<protein>
    <submittedName>
        <fullName evidence="2">Uncharacterized protein</fullName>
    </submittedName>
</protein>
<accession>A0A835QJU0</accession>
<evidence type="ECO:0000313" key="2">
    <source>
        <dbReference type="EMBL" id="KAG0470939.1"/>
    </source>
</evidence>
<dbReference type="Proteomes" id="UP000639772">
    <property type="component" value="Unassembled WGS sequence"/>
</dbReference>
<keyword evidence="1" id="KW-0732">Signal</keyword>
<sequence length="126" mass="13680">CTSASTALLLLLPSTTLMFGMLIMHCFICGPSHPNTAANYNVHHEQTTLGIPKPKLGAQYLRTQLARVLKSGQRMWFNSGKQIEVQYETFDCSSKSSMAAPETDVSKTTNSLVASEANHMESAVSA</sequence>
<feature type="non-terminal residue" evidence="2">
    <location>
        <position position="126"/>
    </location>
</feature>
<comment type="caution">
    <text evidence="2">The sequence shown here is derived from an EMBL/GenBank/DDBJ whole genome shotgun (WGS) entry which is preliminary data.</text>
</comment>
<dbReference type="AlphaFoldDB" id="A0A835QJU0"/>
<organism evidence="2 3">
    <name type="scientific">Vanilla planifolia</name>
    <name type="common">Vanilla</name>
    <dbReference type="NCBI Taxonomy" id="51239"/>
    <lineage>
        <taxon>Eukaryota</taxon>
        <taxon>Viridiplantae</taxon>
        <taxon>Streptophyta</taxon>
        <taxon>Embryophyta</taxon>
        <taxon>Tracheophyta</taxon>
        <taxon>Spermatophyta</taxon>
        <taxon>Magnoliopsida</taxon>
        <taxon>Liliopsida</taxon>
        <taxon>Asparagales</taxon>
        <taxon>Orchidaceae</taxon>
        <taxon>Vanilloideae</taxon>
        <taxon>Vanilleae</taxon>
        <taxon>Vanilla</taxon>
    </lineage>
</organism>
<gene>
    <name evidence="2" type="ORF">HPP92_015485</name>
</gene>
<dbReference type="EMBL" id="JADCNM010000008">
    <property type="protein sequence ID" value="KAG0470939.1"/>
    <property type="molecule type" value="Genomic_DNA"/>
</dbReference>
<feature type="non-terminal residue" evidence="2">
    <location>
        <position position="1"/>
    </location>
</feature>
<reference evidence="2 3" key="1">
    <citation type="journal article" date="2020" name="Nat. Food">
        <title>A phased Vanilla planifolia genome enables genetic improvement of flavour and production.</title>
        <authorList>
            <person name="Hasing T."/>
            <person name="Tang H."/>
            <person name="Brym M."/>
            <person name="Khazi F."/>
            <person name="Huang T."/>
            <person name="Chambers A.H."/>
        </authorList>
    </citation>
    <scope>NUCLEOTIDE SEQUENCE [LARGE SCALE GENOMIC DNA]</scope>
    <source>
        <tissue evidence="2">Leaf</tissue>
    </source>
</reference>
<feature type="chain" id="PRO_5032439734" evidence="1">
    <location>
        <begin position="21"/>
        <end position="126"/>
    </location>
</feature>
<evidence type="ECO:0000256" key="1">
    <source>
        <dbReference type="SAM" id="SignalP"/>
    </source>
</evidence>
<evidence type="ECO:0000313" key="3">
    <source>
        <dbReference type="Proteomes" id="UP000639772"/>
    </source>
</evidence>